<reference evidence="3" key="1">
    <citation type="journal article" date="2021" name="PeerJ">
        <title>Extensive microbial diversity within the chicken gut microbiome revealed by metagenomics and culture.</title>
        <authorList>
            <person name="Gilroy R."/>
            <person name="Ravi A."/>
            <person name="Getino M."/>
            <person name="Pursley I."/>
            <person name="Horton D.L."/>
            <person name="Alikhan N.F."/>
            <person name="Baker D."/>
            <person name="Gharbi K."/>
            <person name="Hall N."/>
            <person name="Watson M."/>
            <person name="Adriaenssens E.M."/>
            <person name="Foster-Nyarko E."/>
            <person name="Jarju S."/>
            <person name="Secka A."/>
            <person name="Antonio M."/>
            <person name="Oren A."/>
            <person name="Chaudhuri R.R."/>
            <person name="La Ragione R."/>
            <person name="Hildebrand F."/>
            <person name="Pallen M.J."/>
        </authorList>
    </citation>
    <scope>NUCLEOTIDE SEQUENCE</scope>
    <source>
        <strain evidence="3">ChiGjej6B6-14162</strain>
    </source>
</reference>
<feature type="coiled-coil region" evidence="1">
    <location>
        <begin position="6"/>
        <end position="76"/>
    </location>
</feature>
<dbReference type="Proteomes" id="UP000886740">
    <property type="component" value="Unassembled WGS sequence"/>
</dbReference>
<feature type="region of interest" description="Disordered" evidence="2">
    <location>
        <begin position="120"/>
        <end position="144"/>
    </location>
</feature>
<dbReference type="EMBL" id="DXEL01000046">
    <property type="protein sequence ID" value="HIX74648.1"/>
    <property type="molecule type" value="Genomic_DNA"/>
</dbReference>
<dbReference type="SUPFAM" id="SSF48452">
    <property type="entry name" value="TPR-like"/>
    <property type="match status" value="1"/>
</dbReference>
<dbReference type="InterPro" id="IPR011990">
    <property type="entry name" value="TPR-like_helical_dom_sf"/>
</dbReference>
<evidence type="ECO:0000256" key="1">
    <source>
        <dbReference type="SAM" id="Coils"/>
    </source>
</evidence>
<feature type="region of interest" description="Disordered" evidence="2">
    <location>
        <begin position="87"/>
        <end position="106"/>
    </location>
</feature>
<organism evidence="3 4">
    <name type="scientific">Candidatus Parabacteroides intestinipullorum</name>
    <dbReference type="NCBI Taxonomy" id="2838723"/>
    <lineage>
        <taxon>Bacteria</taxon>
        <taxon>Pseudomonadati</taxon>
        <taxon>Bacteroidota</taxon>
        <taxon>Bacteroidia</taxon>
        <taxon>Bacteroidales</taxon>
        <taxon>Tannerellaceae</taxon>
        <taxon>Parabacteroides</taxon>
    </lineage>
</organism>
<dbReference type="AlphaFoldDB" id="A0A9D1X838"/>
<proteinExistence type="predicted"/>
<comment type="caution">
    <text evidence="3">The sequence shown here is derived from an EMBL/GenBank/DDBJ whole genome shotgun (WGS) entry which is preliminary data.</text>
</comment>
<keyword evidence="1" id="KW-0175">Coiled coil</keyword>
<reference evidence="3" key="2">
    <citation type="submission" date="2021-04" db="EMBL/GenBank/DDBJ databases">
        <authorList>
            <person name="Gilroy R."/>
        </authorList>
    </citation>
    <scope>NUCLEOTIDE SEQUENCE</scope>
    <source>
        <strain evidence="3">ChiGjej6B6-14162</strain>
    </source>
</reference>
<evidence type="ECO:0000313" key="4">
    <source>
        <dbReference type="Proteomes" id="UP000886740"/>
    </source>
</evidence>
<gene>
    <name evidence="3" type="ORF">H9977_06415</name>
</gene>
<sequence>MDSSRIDNLLIDLHKIEKLLMEMREAEIYPASLLNQVFTLNLGFLEKLHALEEAQVQLLREQMAEHQRLIDSINRSGVAMAEPEVKAVDVEPETRPEPKPEEPVMPKVEEPAPVVVAEPEPKPVERQEPPVVQQAPEAHKPVESPVASKISLNDVIEKKSLTDFRKAISLNDWFRFKRDLFKGNEEAINATVQALNDIGSYEEAIAYLNEHARWDPDDPTAADFIKLLEKRFL</sequence>
<accession>A0A9D1X838</accession>
<dbReference type="Gene3D" id="1.25.40.10">
    <property type="entry name" value="Tetratricopeptide repeat domain"/>
    <property type="match status" value="1"/>
</dbReference>
<name>A0A9D1X838_9BACT</name>
<evidence type="ECO:0000256" key="2">
    <source>
        <dbReference type="SAM" id="MobiDB-lite"/>
    </source>
</evidence>
<protein>
    <submittedName>
        <fullName evidence="3">Uncharacterized protein</fullName>
    </submittedName>
</protein>
<evidence type="ECO:0000313" key="3">
    <source>
        <dbReference type="EMBL" id="HIX74648.1"/>
    </source>
</evidence>